<comment type="caution">
    <text evidence="1">The sequence shown here is derived from an EMBL/GenBank/DDBJ whole genome shotgun (WGS) entry which is preliminary data.</text>
</comment>
<keyword evidence="2" id="KW-1185">Reference proteome</keyword>
<dbReference type="AlphaFoldDB" id="A0A6B3NZ38"/>
<protein>
    <submittedName>
        <fullName evidence="1">Uncharacterized protein</fullName>
    </submittedName>
</protein>
<evidence type="ECO:0000313" key="2">
    <source>
        <dbReference type="Proteomes" id="UP000482634"/>
    </source>
</evidence>
<name>A0A6B3NZ38_9PSED</name>
<dbReference type="RefSeq" id="WP_163947668.1">
    <property type="nucleotide sequence ID" value="NZ_JAAHBU010000269.1"/>
</dbReference>
<organism evidence="1 2">
    <name type="scientific">Pseudomonas brassicae</name>
    <dbReference type="NCBI Taxonomy" id="2708063"/>
    <lineage>
        <taxon>Bacteria</taxon>
        <taxon>Pseudomonadati</taxon>
        <taxon>Pseudomonadota</taxon>
        <taxon>Gammaproteobacteria</taxon>
        <taxon>Pseudomonadales</taxon>
        <taxon>Pseudomonadaceae</taxon>
        <taxon>Pseudomonas</taxon>
    </lineage>
</organism>
<dbReference type="EMBL" id="JAAHBU010000269">
    <property type="protein sequence ID" value="NER65430.1"/>
    <property type="molecule type" value="Genomic_DNA"/>
</dbReference>
<proteinExistence type="predicted"/>
<gene>
    <name evidence="1" type="ORF">G3436_18105</name>
</gene>
<reference evidence="1 2" key="1">
    <citation type="submission" date="2020-02" db="EMBL/GenBank/DDBJ databases">
        <title>Broccoli isolated Pseudomonas sp.</title>
        <authorList>
            <person name="Fujikawa T."/>
            <person name="Sawada H."/>
        </authorList>
    </citation>
    <scope>NUCLEOTIDE SEQUENCE [LARGE SCALE GENOMIC DNA]</scope>
    <source>
        <strain evidence="1 2">MAFF212427</strain>
    </source>
</reference>
<evidence type="ECO:0000313" key="1">
    <source>
        <dbReference type="EMBL" id="NER65430.1"/>
    </source>
</evidence>
<accession>A0A6B3NZ38</accession>
<dbReference type="Proteomes" id="UP000482634">
    <property type="component" value="Unassembled WGS sequence"/>
</dbReference>
<sequence>MEYACTLMKLSKTPKLTAACIEGVFKKRHGVSVTVCNATIEKPGFKVVSDQGIFFLLERPLSYYNKHWGRVTSIQQRMLKFSIPVPLYIGEGEISRTFNQAEISEDPHAAVEVWIRDIFEPDLVAAYFSHYFAKSEVFAEYRLIILEAIESFYMGLDHVAVMALVPVLEGALRKLQNKSLCEEKNTTRAEEFGKNLREILKSWGSRRVSEYDWHLGVCGVPDLECDFYTHICPQSDVINCFRLFLQKSSTNHHSRPEPA</sequence>